<evidence type="ECO:0000313" key="1">
    <source>
        <dbReference type="EMBL" id="ATW58302.1"/>
    </source>
</evidence>
<organism evidence="1 2">
    <name type="scientific">Pseudomonas phage ventosus</name>
    <dbReference type="NCBI Taxonomy" id="2048980"/>
    <lineage>
        <taxon>Viruses</taxon>
        <taxon>Duplodnaviria</taxon>
        <taxon>Heunggongvirae</taxon>
        <taxon>Uroviricota</taxon>
        <taxon>Caudoviricetes</taxon>
        <taxon>Vandenendeviridae</taxon>
        <taxon>Gorskivirinae</taxon>
        <taxon>Ventosusvirus</taxon>
        <taxon>Ventosusvirus ventosus</taxon>
    </lineage>
</organism>
<protein>
    <submittedName>
        <fullName evidence="1">Uncharacterized protein</fullName>
    </submittedName>
</protein>
<gene>
    <name evidence="1" type="ORF">CNR37_00095</name>
</gene>
<proteinExistence type="predicted"/>
<accession>A0A2H4P7Z6</accession>
<dbReference type="Proteomes" id="UP000241096">
    <property type="component" value="Segment"/>
</dbReference>
<reference evidence="1 2" key="1">
    <citation type="submission" date="2017-09" db="EMBL/GenBank/DDBJ databases">
        <authorList>
            <person name="Ehlers B."/>
            <person name="Leendertz F.H."/>
        </authorList>
    </citation>
    <scope>NUCLEOTIDE SEQUENCE [LARGE SCALE GENOMIC DNA]</scope>
</reference>
<sequence>MGIQNQALLALATVKAYRGYAVVCGVVRVTNDELVAHLDATYAEVTVVGLTVKPGGALLQLSPGIFETIRLEYVEELQHSLQGQLAAQNDVDVEFHE</sequence>
<name>A0A2H4P7Z6_9CAUD</name>
<keyword evidence="2" id="KW-1185">Reference proteome</keyword>
<evidence type="ECO:0000313" key="2">
    <source>
        <dbReference type="Proteomes" id="UP000241096"/>
    </source>
</evidence>
<dbReference type="EMBL" id="MG018930">
    <property type="protein sequence ID" value="ATW58302.1"/>
    <property type="molecule type" value="Genomic_DNA"/>
</dbReference>